<feature type="non-terminal residue" evidence="6">
    <location>
        <position position="1176"/>
    </location>
</feature>
<reference evidence="6 7" key="1">
    <citation type="submission" date="2017-10" db="EMBL/GenBank/DDBJ databases">
        <title>Development of genomic resources for the powdery mildew, Erysiphe pulchra.</title>
        <authorList>
            <person name="Wadl P.A."/>
            <person name="Mack B.M."/>
            <person name="Moore G."/>
            <person name="Beltz S.B."/>
        </authorList>
    </citation>
    <scope>NUCLEOTIDE SEQUENCE [LARGE SCALE GENOMIC DNA]</scope>
    <source>
        <strain evidence="6">Cflorida</strain>
    </source>
</reference>
<gene>
    <name evidence="6" type="ORF">EPUL_001845</name>
</gene>
<protein>
    <submittedName>
        <fullName evidence="6">DNA-directed RNA polymerase III subunit RPC10</fullName>
    </submittedName>
</protein>
<sequence length="1176" mass="134768">VLHLVDIGNEERNVLNIGDEIMQPVGAGSEDTGNDQIAHLIDPELSEQLSTGISQNAPHRLLKFISNSFEVPRRLTPWLAARGLSRAILAGYISQFRHDMPVHNLERVYGSSIRNPLFQTCCKEGQVVIARIPDPSGFLRRLWSSEEDYARRFHRQPRQYNQAFAFTSFNFTPDQRLQERACSQLYFLDPEQAITQRTVQSNLNPTIVRELTSIINETNPFAHQYRSALESLQAVHAANLANQLGQAQRGLIGGAIIFLQHERWQCSSQKSRNVVLFARNDDGELSDRFEYIHRAYPAYLPLHYVLFYPFGNPGYRWEMRLSTPMHRVRGNQEEEEGDAEGASRGSISSRLCYQYLLFSRQDSPTSPIRFNPLIHGERLFQQICCNMFACVDDTVFNWQRLNQDTIRADLYAGLTDALRSDFANQNIGRPNAMAIMCHLGKPTKSLIFTANPSWQEITRCLEHVQTPDSRPDLIAIAFRLKLNEFLHDIKKRQVYGRYIGGIHANECQKKGLPHAHIQLFLHEGDVPRSAEQVVEMVVVGEEAMAGDEPVIILSYTDSREYAAHMRAREALPDDIFNNLPEDNIDTVVIDKEIEGNEMDLDTRVARPLFQTFCKEGHVVLNEMPEPPAYLRWLWTSDDRDAKAFRNNSQDRRLADRGIHGGIRSSSIHGQIYHQTGAAMREGAVHRYTQLYFVGSERAVKARTEGNNLNPNIVRSLTELIEQNNPFVEYYHTALRRLQESEQQGSLRVVLNPEFRLIVEEHTDRRRYNQWYFITEVPKNDPELAAIVSLLVHGPCGPEFPNALCMRDGKCSKGYPKRFSEQTTMVENSYPEYERPDNGTHINVEIACGVRAIKCLANYVYKGSNRATFTVPGQHDEIDMTLQGRYIGPAQAIWRLMAYATHEEKPAVIQLPYYLADRHRVAFLTNMTDAQIEMVVQTQSSAFIDWIKYNDANADESGLAHEEVEAFRRLAVKSTIHTVNVWIVGFSEWIQTTDDKVRFREFVYPAVNLRSQDTAIFHDRIVLSSTNDAVGRFNDEIAELRNATSREYFAHDEVRSQETGNVDDNTPKYLRQITWPRNTKGFFEASDWNAIPPGAQVSVNRLECQTCPYQYVITKQYYERKNFARREREDVFGGPGAWDNADKTKMQCPKEGCDGEEAAFFQVQIRSADEPMTGFYK</sequence>
<evidence type="ECO:0000313" key="7">
    <source>
        <dbReference type="Proteomes" id="UP000237438"/>
    </source>
</evidence>
<dbReference type="GO" id="GO:0008270">
    <property type="term" value="F:zinc ion binding"/>
    <property type="evidence" value="ECO:0007669"/>
    <property type="project" value="UniProtKB-KW"/>
</dbReference>
<dbReference type="GO" id="GO:0000428">
    <property type="term" value="C:DNA-directed RNA polymerase complex"/>
    <property type="evidence" value="ECO:0007669"/>
    <property type="project" value="UniProtKB-KW"/>
</dbReference>
<evidence type="ECO:0000256" key="1">
    <source>
        <dbReference type="ARBA" id="ARBA00022723"/>
    </source>
</evidence>
<evidence type="ECO:0000256" key="3">
    <source>
        <dbReference type="ARBA" id="ARBA00022833"/>
    </source>
</evidence>
<proteinExistence type="predicted"/>
<evidence type="ECO:0000256" key="2">
    <source>
        <dbReference type="ARBA" id="ARBA00022771"/>
    </source>
</evidence>
<dbReference type="Pfam" id="PF14214">
    <property type="entry name" value="Helitron_like_N"/>
    <property type="match status" value="1"/>
</dbReference>
<dbReference type="SUPFAM" id="SSF57783">
    <property type="entry name" value="Zinc beta-ribbon"/>
    <property type="match status" value="1"/>
</dbReference>
<organism evidence="6 7">
    <name type="scientific">Erysiphe pulchra</name>
    <dbReference type="NCBI Taxonomy" id="225359"/>
    <lineage>
        <taxon>Eukaryota</taxon>
        <taxon>Fungi</taxon>
        <taxon>Dikarya</taxon>
        <taxon>Ascomycota</taxon>
        <taxon>Pezizomycotina</taxon>
        <taxon>Leotiomycetes</taxon>
        <taxon>Erysiphales</taxon>
        <taxon>Erysiphaceae</taxon>
        <taxon>Erysiphe</taxon>
    </lineage>
</organism>
<evidence type="ECO:0000256" key="4">
    <source>
        <dbReference type="PROSITE-ProRule" id="PRU00472"/>
    </source>
</evidence>
<keyword evidence="3" id="KW-0862">Zinc</keyword>
<dbReference type="Gene3D" id="2.20.25.10">
    <property type="match status" value="1"/>
</dbReference>
<dbReference type="SMART" id="SM00440">
    <property type="entry name" value="ZnF_C2C2"/>
    <property type="match status" value="1"/>
</dbReference>
<keyword evidence="6" id="KW-0804">Transcription</keyword>
<dbReference type="Pfam" id="PF01096">
    <property type="entry name" value="Zn_ribbon_TFIIS"/>
    <property type="match status" value="1"/>
</dbReference>
<dbReference type="EMBL" id="PEDP01000997">
    <property type="protein sequence ID" value="POS84472.1"/>
    <property type="molecule type" value="Genomic_DNA"/>
</dbReference>
<comment type="caution">
    <text evidence="6">The sequence shown here is derived from an EMBL/GenBank/DDBJ whole genome shotgun (WGS) entry which is preliminary data.</text>
</comment>
<dbReference type="PANTHER" id="PTHR45786">
    <property type="entry name" value="DNA BINDING PROTEIN-LIKE"/>
    <property type="match status" value="1"/>
</dbReference>
<name>A0A2S4PR12_9PEZI</name>
<dbReference type="OrthoDB" id="282152at2759"/>
<keyword evidence="6" id="KW-0240">DNA-directed RNA polymerase</keyword>
<evidence type="ECO:0000313" key="6">
    <source>
        <dbReference type="EMBL" id="POS84472.1"/>
    </source>
</evidence>
<dbReference type="GO" id="GO:0006351">
    <property type="term" value="P:DNA-templated transcription"/>
    <property type="evidence" value="ECO:0007669"/>
    <property type="project" value="InterPro"/>
</dbReference>
<keyword evidence="1" id="KW-0479">Metal-binding</keyword>
<dbReference type="InterPro" id="IPR025476">
    <property type="entry name" value="Helitron_helicase-like"/>
</dbReference>
<keyword evidence="7" id="KW-1185">Reference proteome</keyword>
<dbReference type="InterPro" id="IPR034014">
    <property type="entry name" value="Zn_ribbon_RPC11_C"/>
</dbReference>
<evidence type="ECO:0000259" key="5">
    <source>
        <dbReference type="PROSITE" id="PS51133"/>
    </source>
</evidence>
<dbReference type="PANTHER" id="PTHR45786:SF74">
    <property type="entry name" value="ATP-DEPENDENT DNA HELICASE"/>
    <property type="match status" value="1"/>
</dbReference>
<dbReference type="CDD" id="cd10509">
    <property type="entry name" value="Zn-ribbon_RPC11"/>
    <property type="match status" value="1"/>
</dbReference>
<dbReference type="AlphaFoldDB" id="A0A2S4PR12"/>
<dbReference type="Proteomes" id="UP000237438">
    <property type="component" value="Unassembled WGS sequence"/>
</dbReference>
<feature type="domain" description="TFIIS-type" evidence="5">
    <location>
        <begin position="1143"/>
        <end position="1176"/>
    </location>
</feature>
<accession>A0A2S4PR12</accession>
<dbReference type="GO" id="GO:0003676">
    <property type="term" value="F:nucleic acid binding"/>
    <property type="evidence" value="ECO:0007669"/>
    <property type="project" value="InterPro"/>
</dbReference>
<dbReference type="PROSITE" id="PS51133">
    <property type="entry name" value="ZF_TFIIS_2"/>
    <property type="match status" value="1"/>
</dbReference>
<keyword evidence="2 4" id="KW-0863">Zinc-finger</keyword>
<feature type="non-terminal residue" evidence="6">
    <location>
        <position position="1"/>
    </location>
</feature>
<dbReference type="InterPro" id="IPR001222">
    <property type="entry name" value="Znf_TFIIS"/>
</dbReference>